<sequence>MAGRAFYDSFASAWTDKDENGRFTVAISERPTARLGSQVFVDYGNRRMFQTFLPPNRALIPAIGADAANIVYQAILDDQLSQFFGDPDLGRDEF</sequence>
<accession>A0A085VNL8</accession>
<dbReference type="PATRIC" id="fig|317.175.peg.1221"/>
<proteinExistence type="predicted"/>
<dbReference type="AlphaFoldDB" id="A0A085VNL8"/>
<comment type="caution">
    <text evidence="4">The sequence shown here is derived from an EMBL/GenBank/DDBJ whole genome shotgun (WGS) entry which is preliminary data.</text>
</comment>
<keyword evidence="5" id="KW-1185">Reference proteome</keyword>
<name>A0A085VNL8_PSESX</name>
<gene>
    <name evidence="4" type="ORF">IV01_05810</name>
</gene>
<organism evidence="4 5">
    <name type="scientific">Pseudomonas syringae</name>
    <dbReference type="NCBI Taxonomy" id="317"/>
    <lineage>
        <taxon>Bacteria</taxon>
        <taxon>Pseudomonadati</taxon>
        <taxon>Pseudomonadota</taxon>
        <taxon>Gammaproteobacteria</taxon>
        <taxon>Pseudomonadales</taxon>
        <taxon>Pseudomonadaceae</taxon>
        <taxon>Pseudomonas</taxon>
    </lineage>
</organism>
<evidence type="ECO:0000313" key="5">
    <source>
        <dbReference type="Proteomes" id="UP000028631"/>
    </source>
</evidence>
<dbReference type="Proteomes" id="UP000028631">
    <property type="component" value="Unassembled WGS sequence"/>
</dbReference>
<evidence type="ECO:0000256" key="1">
    <source>
        <dbReference type="ARBA" id="ARBA00003989"/>
    </source>
</evidence>
<evidence type="ECO:0000256" key="3">
    <source>
        <dbReference type="ARBA" id="ARBA00022729"/>
    </source>
</evidence>
<dbReference type="EMBL" id="JPQU01000022">
    <property type="protein sequence ID" value="KFE57031.1"/>
    <property type="molecule type" value="Genomic_DNA"/>
</dbReference>
<evidence type="ECO:0000256" key="2">
    <source>
        <dbReference type="ARBA" id="ARBA00014024"/>
    </source>
</evidence>
<keyword evidence="3" id="KW-0732">Signal</keyword>
<dbReference type="InterPro" id="IPR018900">
    <property type="entry name" value="Curli_CsgE"/>
</dbReference>
<dbReference type="Pfam" id="PF10627">
    <property type="entry name" value="CsgE"/>
    <property type="match status" value="1"/>
</dbReference>
<protein>
    <recommendedName>
        <fullName evidence="2">Curli production assembly/transport component CsgE</fullName>
    </recommendedName>
</protein>
<reference evidence="4 5" key="1">
    <citation type="submission" date="2014-07" db="EMBL/GenBank/DDBJ databases">
        <title>Draft Genome Sequences of Environmental Pseudomonas syringae strains.</title>
        <authorList>
            <person name="Baltrus D.A."/>
            <person name="Berge O."/>
            <person name="Morris C."/>
        </authorList>
    </citation>
    <scope>NUCLEOTIDE SEQUENCE [LARGE SCALE GENOMIC DNA]</scope>
    <source>
        <strain evidence="4 5">GAW0119</strain>
    </source>
</reference>
<evidence type="ECO:0000313" key="4">
    <source>
        <dbReference type="EMBL" id="KFE57031.1"/>
    </source>
</evidence>
<comment type="function">
    <text evidence="1">May be involved in the biogenesis of curli organelles.</text>
</comment>